<feature type="domain" description="Tyr recombinase" evidence="6">
    <location>
        <begin position="192"/>
        <end position="390"/>
    </location>
</feature>
<dbReference type="Gene3D" id="1.10.150.130">
    <property type="match status" value="1"/>
</dbReference>
<evidence type="ECO:0000256" key="5">
    <source>
        <dbReference type="SAM" id="MobiDB-lite"/>
    </source>
</evidence>
<dbReference type="EMBL" id="FOND01000016">
    <property type="protein sequence ID" value="SFF54375.1"/>
    <property type="molecule type" value="Genomic_DNA"/>
</dbReference>
<dbReference type="Pfam" id="PF00589">
    <property type="entry name" value="Phage_integrase"/>
    <property type="match status" value="1"/>
</dbReference>
<dbReference type="PROSITE" id="PS51900">
    <property type="entry name" value="CB"/>
    <property type="match status" value="1"/>
</dbReference>
<evidence type="ECO:0000256" key="1">
    <source>
        <dbReference type="ARBA" id="ARBA00022908"/>
    </source>
</evidence>
<dbReference type="PROSITE" id="PS51898">
    <property type="entry name" value="TYR_RECOMBINASE"/>
    <property type="match status" value="1"/>
</dbReference>
<name>A0A1I2JHN2_9ACTN</name>
<dbReference type="Proteomes" id="UP000198589">
    <property type="component" value="Unassembled WGS sequence"/>
</dbReference>
<dbReference type="GO" id="GO:0015074">
    <property type="term" value="P:DNA integration"/>
    <property type="evidence" value="ECO:0007669"/>
    <property type="project" value="UniProtKB-KW"/>
</dbReference>
<keyword evidence="9" id="KW-1185">Reference proteome</keyword>
<accession>A0A1I2JHN2</accession>
<keyword evidence="2 4" id="KW-0238">DNA-binding</keyword>
<keyword evidence="1" id="KW-0229">DNA integration</keyword>
<dbReference type="AlphaFoldDB" id="A0A1I2JHN2"/>
<evidence type="ECO:0000313" key="9">
    <source>
        <dbReference type="Proteomes" id="UP000198589"/>
    </source>
</evidence>
<dbReference type="OrthoDB" id="4326943at2"/>
<dbReference type="SUPFAM" id="SSF56349">
    <property type="entry name" value="DNA breaking-rejoining enzymes"/>
    <property type="match status" value="1"/>
</dbReference>
<reference evidence="9" key="1">
    <citation type="submission" date="2016-10" db="EMBL/GenBank/DDBJ databases">
        <authorList>
            <person name="Varghese N."/>
            <person name="Submissions S."/>
        </authorList>
    </citation>
    <scope>NUCLEOTIDE SEQUENCE [LARGE SCALE GENOMIC DNA]</scope>
    <source>
        <strain evidence="9">DSM 46838</strain>
    </source>
</reference>
<evidence type="ECO:0000256" key="4">
    <source>
        <dbReference type="PROSITE-ProRule" id="PRU01248"/>
    </source>
</evidence>
<dbReference type="InterPro" id="IPR004107">
    <property type="entry name" value="Integrase_SAM-like_N"/>
</dbReference>
<gene>
    <name evidence="8" type="ORF">SAMN05216574_11682</name>
</gene>
<dbReference type="InterPro" id="IPR010998">
    <property type="entry name" value="Integrase_recombinase_N"/>
</dbReference>
<dbReference type="InterPro" id="IPR011010">
    <property type="entry name" value="DNA_brk_join_enz"/>
</dbReference>
<dbReference type="PANTHER" id="PTHR30349">
    <property type="entry name" value="PHAGE INTEGRASE-RELATED"/>
    <property type="match status" value="1"/>
</dbReference>
<dbReference type="InterPro" id="IPR013762">
    <property type="entry name" value="Integrase-like_cat_sf"/>
</dbReference>
<organism evidence="8 9">
    <name type="scientific">Blastococcus tunisiensis</name>
    <dbReference type="NCBI Taxonomy" id="1798228"/>
    <lineage>
        <taxon>Bacteria</taxon>
        <taxon>Bacillati</taxon>
        <taxon>Actinomycetota</taxon>
        <taxon>Actinomycetes</taxon>
        <taxon>Geodermatophilales</taxon>
        <taxon>Geodermatophilaceae</taxon>
        <taxon>Blastococcus</taxon>
    </lineage>
</organism>
<dbReference type="PANTHER" id="PTHR30349:SF91">
    <property type="entry name" value="INTA PROTEIN"/>
    <property type="match status" value="1"/>
</dbReference>
<evidence type="ECO:0000256" key="2">
    <source>
        <dbReference type="ARBA" id="ARBA00023125"/>
    </source>
</evidence>
<dbReference type="InterPro" id="IPR044068">
    <property type="entry name" value="CB"/>
</dbReference>
<dbReference type="Gene3D" id="1.10.443.10">
    <property type="entry name" value="Intergrase catalytic core"/>
    <property type="match status" value="1"/>
</dbReference>
<dbReference type="GO" id="GO:0006310">
    <property type="term" value="P:DNA recombination"/>
    <property type="evidence" value="ECO:0007669"/>
    <property type="project" value="UniProtKB-KW"/>
</dbReference>
<dbReference type="CDD" id="cd01189">
    <property type="entry name" value="INT_ICEBs1_C_like"/>
    <property type="match status" value="1"/>
</dbReference>
<protein>
    <submittedName>
        <fullName evidence="8">Site-specific recombinase XerD</fullName>
    </submittedName>
</protein>
<dbReference type="InterPro" id="IPR002104">
    <property type="entry name" value="Integrase_catalytic"/>
</dbReference>
<dbReference type="InterPro" id="IPR050090">
    <property type="entry name" value="Tyrosine_recombinase_XerCD"/>
</dbReference>
<dbReference type="GO" id="GO:0003677">
    <property type="term" value="F:DNA binding"/>
    <property type="evidence" value="ECO:0007669"/>
    <property type="project" value="UniProtKB-UniRule"/>
</dbReference>
<dbReference type="Pfam" id="PF14659">
    <property type="entry name" value="Phage_int_SAM_3"/>
    <property type="match status" value="1"/>
</dbReference>
<evidence type="ECO:0000259" key="7">
    <source>
        <dbReference type="PROSITE" id="PS51900"/>
    </source>
</evidence>
<proteinExistence type="predicted"/>
<dbReference type="STRING" id="1798228.SAMN05216574_11682"/>
<feature type="region of interest" description="Disordered" evidence="5">
    <location>
        <begin position="1"/>
        <end position="58"/>
    </location>
</feature>
<sequence>MDVEERGSTTPRRRKAAESRKRASGESSIYQDEDGRWHGFVSMGKKENGRRDRRHVSGARRTDVVAKVRVLEAKRDAGITEAAGRAPTVGDWLDHWLDNIAARRVRARTLESYRSTVRLHLHPGIGHHRLDRLQPDHLERLYGALADKGLSPASILRVHRVISRALRVASQRGTVARNVATLVDPPTVKRPQTALPLNADEARRVMAAAQAHRNAARWTVALAVGLRQSEALGLRWADVNLDNGTLTVRRGLHRVGGQGLIYEEPKADRSRRTLALPEQLVGALRAHRATQLEERVTAGSLWEDSDLVFAQANGRPIERKSDWHNWKALLREAGVREVRLHDGRHTAATLLLSEGVHPRVVMEVLGHAQMRTTTDTYSHVMPALGRDAADRMGNALWGPPAP</sequence>
<evidence type="ECO:0000313" key="8">
    <source>
        <dbReference type="EMBL" id="SFF54375.1"/>
    </source>
</evidence>
<keyword evidence="3" id="KW-0233">DNA recombination</keyword>
<evidence type="ECO:0000256" key="3">
    <source>
        <dbReference type="ARBA" id="ARBA00023172"/>
    </source>
</evidence>
<evidence type="ECO:0000259" key="6">
    <source>
        <dbReference type="PROSITE" id="PS51898"/>
    </source>
</evidence>
<feature type="domain" description="Core-binding (CB)" evidence="7">
    <location>
        <begin position="87"/>
        <end position="170"/>
    </location>
</feature>